<sequence>MTTIQALTVISNTPEKRLAQFDHQVAGQSLILRYDECTICKCLIHREFMFYKHMPSSLRQFVPKFKGVIQLSIEGTSSTQGRSSPDYPENTDGPDGHGQGTSIDSARLRALSKTTRVGDTEEALYNFMLLEDLMCPYKRPCILDLKVGVRQHGDDASPEKMAYQIQKCRDTTSHSLGIRLCGMKSYLPAEGKYETKDKMFGRQLDDNHLKREIINFLSNGEDLRTDLIDPILRLLKSLKTVIEALEGYRFYSCSLLIIYEGLTSDLDTEVPTLTPENFSYSTGWLPRPQHQANKNGDHQTEPDPINADLIHVVPATDSLIHDPDSLGTSTLEDHSPNGTNGDRIHWGQVSNGRKHKDPVSIRIVDFAHATFEGFDGDTVKHIGPDHGFLLGVSTLLEIFDDLKNKD</sequence>
<keyword evidence="3 4" id="KW-0418">Kinase</keyword>
<dbReference type="GO" id="GO:0032958">
    <property type="term" value="P:inositol phosphate biosynthetic process"/>
    <property type="evidence" value="ECO:0007669"/>
    <property type="project" value="InterPro"/>
</dbReference>
<dbReference type="PANTHER" id="PTHR12400">
    <property type="entry name" value="INOSITOL POLYPHOSPHATE KINASE"/>
    <property type="match status" value="1"/>
</dbReference>
<evidence type="ECO:0000256" key="5">
    <source>
        <dbReference type="SAM" id="MobiDB-lite"/>
    </source>
</evidence>
<dbReference type="EC" id="2.7.-.-" evidence="4"/>
<accession>A0AAV2IH95</accession>
<protein>
    <recommendedName>
        <fullName evidence="4">Kinase</fullName>
        <ecNumber evidence="4">2.7.-.-</ecNumber>
    </recommendedName>
</protein>
<dbReference type="GO" id="GO:0046854">
    <property type="term" value="P:phosphatidylinositol phosphate biosynthetic process"/>
    <property type="evidence" value="ECO:0007669"/>
    <property type="project" value="TreeGrafter"/>
</dbReference>
<reference evidence="6 7" key="1">
    <citation type="submission" date="2024-04" db="EMBL/GenBank/DDBJ databases">
        <authorList>
            <consortium name="Genoscope - CEA"/>
            <person name="William W."/>
        </authorList>
    </citation>
    <scope>NUCLEOTIDE SEQUENCE [LARGE SCALE GENOMIC DNA]</scope>
</reference>
<dbReference type="GO" id="GO:0005737">
    <property type="term" value="C:cytoplasm"/>
    <property type="evidence" value="ECO:0007669"/>
    <property type="project" value="TreeGrafter"/>
</dbReference>
<dbReference type="Pfam" id="PF03770">
    <property type="entry name" value="IPK"/>
    <property type="match status" value="1"/>
</dbReference>
<evidence type="ECO:0000313" key="7">
    <source>
        <dbReference type="Proteomes" id="UP001497497"/>
    </source>
</evidence>
<evidence type="ECO:0000256" key="4">
    <source>
        <dbReference type="RuleBase" id="RU363090"/>
    </source>
</evidence>
<organism evidence="6 7">
    <name type="scientific">Lymnaea stagnalis</name>
    <name type="common">Great pond snail</name>
    <name type="synonym">Helix stagnalis</name>
    <dbReference type="NCBI Taxonomy" id="6523"/>
    <lineage>
        <taxon>Eukaryota</taxon>
        <taxon>Metazoa</taxon>
        <taxon>Spiralia</taxon>
        <taxon>Lophotrochozoa</taxon>
        <taxon>Mollusca</taxon>
        <taxon>Gastropoda</taxon>
        <taxon>Heterobranchia</taxon>
        <taxon>Euthyneura</taxon>
        <taxon>Panpulmonata</taxon>
        <taxon>Hygrophila</taxon>
        <taxon>Lymnaeoidea</taxon>
        <taxon>Lymnaeidae</taxon>
        <taxon>Lymnaea</taxon>
    </lineage>
</organism>
<dbReference type="PANTHER" id="PTHR12400:SF21">
    <property type="entry name" value="KINASE"/>
    <property type="match status" value="1"/>
</dbReference>
<dbReference type="Gene3D" id="3.30.470.160">
    <property type="entry name" value="Inositol polyphosphate kinase"/>
    <property type="match status" value="1"/>
</dbReference>
<proteinExistence type="inferred from homology"/>
<dbReference type="GO" id="GO:0005634">
    <property type="term" value="C:nucleus"/>
    <property type="evidence" value="ECO:0007669"/>
    <property type="project" value="TreeGrafter"/>
</dbReference>
<feature type="region of interest" description="Disordered" evidence="5">
    <location>
        <begin position="75"/>
        <end position="104"/>
    </location>
</feature>
<dbReference type="AlphaFoldDB" id="A0AAV2IH95"/>
<keyword evidence="7" id="KW-1185">Reference proteome</keyword>
<evidence type="ECO:0000256" key="2">
    <source>
        <dbReference type="ARBA" id="ARBA00022679"/>
    </source>
</evidence>
<comment type="caution">
    <text evidence="6">The sequence shown here is derived from an EMBL/GenBank/DDBJ whole genome shotgun (WGS) entry which is preliminary data.</text>
</comment>
<comment type="similarity">
    <text evidence="1 4">Belongs to the inositol phosphokinase (IPK) family.</text>
</comment>
<dbReference type="GO" id="GO:0000828">
    <property type="term" value="F:inositol hexakisphosphate kinase activity"/>
    <property type="evidence" value="ECO:0007669"/>
    <property type="project" value="TreeGrafter"/>
</dbReference>
<evidence type="ECO:0000256" key="3">
    <source>
        <dbReference type="ARBA" id="ARBA00022777"/>
    </source>
</evidence>
<evidence type="ECO:0000256" key="1">
    <source>
        <dbReference type="ARBA" id="ARBA00007374"/>
    </source>
</evidence>
<feature type="compositionally biased region" description="Polar residues" evidence="5">
    <location>
        <begin position="326"/>
        <end position="340"/>
    </location>
</feature>
<feature type="region of interest" description="Disordered" evidence="5">
    <location>
        <begin position="325"/>
        <end position="354"/>
    </location>
</feature>
<gene>
    <name evidence="6" type="ORF">GSLYS_00018469001</name>
</gene>
<dbReference type="Proteomes" id="UP001497497">
    <property type="component" value="Unassembled WGS sequence"/>
</dbReference>
<dbReference type="InterPro" id="IPR038286">
    <property type="entry name" value="IPK_sf"/>
</dbReference>
<dbReference type="SUPFAM" id="SSF56104">
    <property type="entry name" value="SAICAR synthase-like"/>
    <property type="match status" value="1"/>
</dbReference>
<dbReference type="InterPro" id="IPR005522">
    <property type="entry name" value="IPK"/>
</dbReference>
<name>A0AAV2IH95_LYMST</name>
<dbReference type="EMBL" id="CAXITT010000665">
    <property type="protein sequence ID" value="CAL1544986.1"/>
    <property type="molecule type" value="Genomic_DNA"/>
</dbReference>
<evidence type="ECO:0000313" key="6">
    <source>
        <dbReference type="EMBL" id="CAL1544986.1"/>
    </source>
</evidence>
<keyword evidence="2 4" id="KW-0808">Transferase</keyword>